<dbReference type="Proteomes" id="UP000251035">
    <property type="component" value="Unassembled WGS sequence"/>
</dbReference>
<evidence type="ECO:0000313" key="5">
    <source>
        <dbReference type="Proteomes" id="UP000251035"/>
    </source>
</evidence>
<dbReference type="EMBL" id="QZWB01000016">
    <property type="protein sequence ID" value="RJT44195.1"/>
    <property type="molecule type" value="Genomic_DNA"/>
</dbReference>
<name>A0A3A5L1G0_9GAMM</name>
<feature type="chain" id="PRO_5044588096" evidence="1">
    <location>
        <begin position="19"/>
        <end position="74"/>
    </location>
</feature>
<dbReference type="RefSeq" id="WP_108292639.1">
    <property type="nucleotide sequence ID" value="NZ_CAAAIR010000014.1"/>
</dbReference>
<reference evidence="2 5" key="1">
    <citation type="submission" date="2018-04" db="EMBL/GenBank/DDBJ databases">
        <title>Whole genome sequence comparison of clinical and drinking water Legionella pneumophila isolates associated with the Flint Water Crisis.</title>
        <authorList>
            <person name="Garner E."/>
            <person name="Brown C."/>
            <person name="Schwake O."/>
            <person name="Coil D."/>
            <person name="Jospin G."/>
            <person name="Eisen J."/>
            <person name="Edwards M."/>
            <person name="Pruden A."/>
        </authorList>
    </citation>
    <scope>NUCLEOTIDE SEQUENCE [LARGE SCALE GENOMIC DNA]</scope>
    <source>
        <strain evidence="2 5">Genessee03</strain>
    </source>
</reference>
<feature type="signal peptide" evidence="1">
    <location>
        <begin position="1"/>
        <end position="18"/>
    </location>
</feature>
<dbReference type="Proteomes" id="UP000270757">
    <property type="component" value="Unassembled WGS sequence"/>
</dbReference>
<keyword evidence="5" id="KW-1185">Reference proteome</keyword>
<organism evidence="3 6">
    <name type="scientific">Legionella taurinensis</name>
    <dbReference type="NCBI Taxonomy" id="70611"/>
    <lineage>
        <taxon>Bacteria</taxon>
        <taxon>Pseudomonadati</taxon>
        <taxon>Pseudomonadota</taxon>
        <taxon>Gammaproteobacteria</taxon>
        <taxon>Legionellales</taxon>
        <taxon>Legionellaceae</taxon>
        <taxon>Legionella</taxon>
    </lineage>
</organism>
<dbReference type="GeneID" id="48947591"/>
<accession>A0A3A5L1G0</accession>
<dbReference type="AlphaFoldDB" id="A0A3A5L1G0"/>
<comment type="caution">
    <text evidence="3">The sequence shown here is derived from an EMBL/GenBank/DDBJ whole genome shotgun (WGS) entry which is preliminary data.</text>
</comment>
<protein>
    <submittedName>
        <fullName evidence="3">Uncharacterized protein</fullName>
    </submittedName>
</protein>
<evidence type="ECO:0000313" key="2">
    <source>
        <dbReference type="EMBL" id="PUT48380.1"/>
    </source>
</evidence>
<evidence type="ECO:0000313" key="7">
    <source>
        <dbReference type="Proteomes" id="UP000306421"/>
    </source>
</evidence>
<evidence type="ECO:0000313" key="6">
    <source>
        <dbReference type="Proteomes" id="UP000270757"/>
    </source>
</evidence>
<evidence type="ECO:0000313" key="4">
    <source>
        <dbReference type="EMBL" id="TID43205.1"/>
    </source>
</evidence>
<reference evidence="4 7" key="2">
    <citation type="submission" date="2018-04" db="EMBL/GenBank/DDBJ databases">
        <title>Whole genome sequence comparison of clinical and drinking water Legionella pneumophila isolates.</title>
        <authorList>
            <person name="Garner E."/>
        </authorList>
    </citation>
    <scope>NUCLEOTIDE SEQUENCE [LARGE SCALE GENOMIC DNA]</scope>
    <source>
        <strain evidence="4 7">WH02</strain>
    </source>
</reference>
<proteinExistence type="predicted"/>
<dbReference type="EMBL" id="QFGG01000005">
    <property type="protein sequence ID" value="TID43205.1"/>
    <property type="molecule type" value="Genomic_DNA"/>
</dbReference>
<gene>
    <name evidence="3" type="ORF">D6J04_12640</name>
    <name evidence="2" type="ORF">DB745_05260</name>
    <name evidence="4" type="ORF">DIZ81_06860</name>
</gene>
<sequence>MKKILLMALWAWTVSAVAVEPPESAIVDQQYDQERCVQDLMNRCHEACKTAQADPDCVSRCQDNAKNECRQAGE</sequence>
<evidence type="ECO:0000256" key="1">
    <source>
        <dbReference type="SAM" id="SignalP"/>
    </source>
</evidence>
<dbReference type="OrthoDB" id="5638924at2"/>
<dbReference type="Proteomes" id="UP000306421">
    <property type="component" value="Unassembled WGS sequence"/>
</dbReference>
<reference evidence="3 6" key="3">
    <citation type="submission" date="2018-09" db="EMBL/GenBank/DDBJ databases">
        <title>Draft genome sequences of Legionella taurinensis isolated from water samples.</title>
        <authorList>
            <person name="Chakeri A."/>
            <person name="Allerberger F."/>
            <person name="Kundi M."/>
            <person name="Ruppitsch W."/>
            <person name="Schmid D."/>
        </authorList>
    </citation>
    <scope>NUCLEOTIDE SEQUENCE [LARGE SCALE GENOMIC DNA]</scope>
    <source>
        <strain evidence="3 6">4570-18-6</strain>
    </source>
</reference>
<keyword evidence="1" id="KW-0732">Signal</keyword>
<dbReference type="EMBL" id="QCXM01000004">
    <property type="protein sequence ID" value="PUT48380.1"/>
    <property type="molecule type" value="Genomic_DNA"/>
</dbReference>
<evidence type="ECO:0000313" key="3">
    <source>
        <dbReference type="EMBL" id="RJT44195.1"/>
    </source>
</evidence>